<keyword evidence="1" id="KW-1133">Transmembrane helix</keyword>
<dbReference type="AlphaFoldDB" id="A0AAD4NA62"/>
<dbReference type="EMBL" id="JAKKPZ010000007">
    <property type="protein sequence ID" value="KAI1719000.1"/>
    <property type="molecule type" value="Genomic_DNA"/>
</dbReference>
<keyword evidence="1" id="KW-0812">Transmembrane</keyword>
<dbReference type="Proteomes" id="UP001201812">
    <property type="component" value="Unassembled WGS sequence"/>
</dbReference>
<evidence type="ECO:0000256" key="1">
    <source>
        <dbReference type="SAM" id="Phobius"/>
    </source>
</evidence>
<sequence>MSYPAPAPPYYPNLQPPQSCCPAPACESPCHDTPQPCNPAHIQPYPTPTCSTGSGVYVYPTAHIDVAHHINPPPVTSGYYQTQPNYQADIQRIQPKNPELQKNMDRLCKVVFGVAISCAVCFVLAIIVFFVLLIVSFGKISSVESNDFLHHGQNCSYGETWSECPSSCENTCVDPYATSMDEAYKNANPPPTYNVAVGIHEHYQNSANPVSEHTQTTTIPVAAIFIPQSQASNLCVVQESTSSTTRIGGEFCLIMRKENYFFVPV</sequence>
<accession>A0AAD4NA62</accession>
<evidence type="ECO:0000313" key="2">
    <source>
        <dbReference type="EMBL" id="KAI1719000.1"/>
    </source>
</evidence>
<reference evidence="2" key="1">
    <citation type="submission" date="2022-01" db="EMBL/GenBank/DDBJ databases">
        <title>Genome Sequence Resource for Two Populations of Ditylenchus destructor, the Migratory Endoparasitic Phytonematode.</title>
        <authorList>
            <person name="Zhang H."/>
            <person name="Lin R."/>
            <person name="Xie B."/>
        </authorList>
    </citation>
    <scope>NUCLEOTIDE SEQUENCE</scope>
    <source>
        <strain evidence="2">BazhouSP</strain>
    </source>
</reference>
<name>A0AAD4NA62_9BILA</name>
<feature type="transmembrane region" description="Helical" evidence="1">
    <location>
        <begin position="110"/>
        <end position="135"/>
    </location>
</feature>
<keyword evidence="1" id="KW-0472">Membrane</keyword>
<proteinExistence type="predicted"/>
<keyword evidence="3" id="KW-1185">Reference proteome</keyword>
<organism evidence="2 3">
    <name type="scientific">Ditylenchus destructor</name>
    <dbReference type="NCBI Taxonomy" id="166010"/>
    <lineage>
        <taxon>Eukaryota</taxon>
        <taxon>Metazoa</taxon>
        <taxon>Ecdysozoa</taxon>
        <taxon>Nematoda</taxon>
        <taxon>Chromadorea</taxon>
        <taxon>Rhabditida</taxon>
        <taxon>Tylenchina</taxon>
        <taxon>Tylenchomorpha</taxon>
        <taxon>Sphaerularioidea</taxon>
        <taxon>Anguinidae</taxon>
        <taxon>Anguininae</taxon>
        <taxon>Ditylenchus</taxon>
    </lineage>
</organism>
<gene>
    <name evidence="2" type="ORF">DdX_06117</name>
</gene>
<evidence type="ECO:0000313" key="3">
    <source>
        <dbReference type="Proteomes" id="UP001201812"/>
    </source>
</evidence>
<protein>
    <submittedName>
        <fullName evidence="2">Uncharacterized protein</fullName>
    </submittedName>
</protein>
<comment type="caution">
    <text evidence="2">The sequence shown here is derived from an EMBL/GenBank/DDBJ whole genome shotgun (WGS) entry which is preliminary data.</text>
</comment>